<feature type="compositionally biased region" description="Basic residues" evidence="5">
    <location>
        <begin position="851"/>
        <end position="861"/>
    </location>
</feature>
<accession>A0A9Q1D1C8</accession>
<dbReference type="Pfam" id="PF04434">
    <property type="entry name" value="SWIM"/>
    <property type="match status" value="1"/>
</dbReference>
<keyword evidence="2 4" id="KW-0863">Zinc-finger</keyword>
<feature type="region of interest" description="Disordered" evidence="5">
    <location>
        <begin position="947"/>
        <end position="989"/>
    </location>
</feature>
<dbReference type="GO" id="GO:0061630">
    <property type="term" value="F:ubiquitin protein ligase activity"/>
    <property type="evidence" value="ECO:0007669"/>
    <property type="project" value="InterPro"/>
</dbReference>
<dbReference type="PANTHER" id="PTHR21540:SF3">
    <property type="entry name" value="E3 UBIQUITIN-PROTEIN LIGASE ZSWIM2"/>
    <property type="match status" value="1"/>
</dbReference>
<dbReference type="SMART" id="SM00291">
    <property type="entry name" value="ZnF_ZZ"/>
    <property type="match status" value="1"/>
</dbReference>
<dbReference type="OrthoDB" id="8062037at2759"/>
<dbReference type="PROSITE" id="PS50966">
    <property type="entry name" value="ZF_SWIM"/>
    <property type="match status" value="1"/>
</dbReference>
<evidence type="ECO:0000256" key="4">
    <source>
        <dbReference type="PROSITE-ProRule" id="PRU00228"/>
    </source>
</evidence>
<dbReference type="PROSITE" id="PS50135">
    <property type="entry name" value="ZF_ZZ_2"/>
    <property type="match status" value="1"/>
</dbReference>
<evidence type="ECO:0000256" key="3">
    <source>
        <dbReference type="ARBA" id="ARBA00022833"/>
    </source>
</evidence>
<dbReference type="Proteomes" id="UP001152803">
    <property type="component" value="Unassembled WGS sequence"/>
</dbReference>
<evidence type="ECO:0000313" key="10">
    <source>
        <dbReference type="Proteomes" id="UP001152803"/>
    </source>
</evidence>
<feature type="compositionally biased region" description="Low complexity" evidence="5">
    <location>
        <begin position="978"/>
        <end position="989"/>
    </location>
</feature>
<feature type="region of interest" description="Disordered" evidence="5">
    <location>
        <begin position="346"/>
        <end position="366"/>
    </location>
</feature>
<gene>
    <name evidence="9" type="ORF">COCON_G00197300</name>
</gene>
<proteinExistence type="predicted"/>
<evidence type="ECO:0000313" key="9">
    <source>
        <dbReference type="EMBL" id="KAJ8255866.1"/>
    </source>
</evidence>
<dbReference type="InterPro" id="IPR039903">
    <property type="entry name" value="Zswim2"/>
</dbReference>
<dbReference type="InterPro" id="IPR043145">
    <property type="entry name" value="Znf_ZZ_sf"/>
</dbReference>
<feature type="compositionally biased region" description="Basic and acidic residues" evidence="5">
    <location>
        <begin position="535"/>
        <end position="565"/>
    </location>
</feature>
<dbReference type="InterPro" id="IPR000433">
    <property type="entry name" value="Znf_ZZ"/>
</dbReference>
<dbReference type="CDD" id="cd16494">
    <property type="entry name" value="RING-CH-C4HC3_ZSWM2"/>
    <property type="match status" value="1"/>
</dbReference>
<feature type="region of interest" description="Disordered" evidence="5">
    <location>
        <begin position="616"/>
        <end position="702"/>
    </location>
</feature>
<evidence type="ECO:0000256" key="5">
    <source>
        <dbReference type="SAM" id="MobiDB-lite"/>
    </source>
</evidence>
<dbReference type="InterPro" id="IPR013083">
    <property type="entry name" value="Znf_RING/FYVE/PHD"/>
</dbReference>
<evidence type="ECO:0000256" key="1">
    <source>
        <dbReference type="ARBA" id="ARBA00022723"/>
    </source>
</evidence>
<evidence type="ECO:0000256" key="2">
    <source>
        <dbReference type="ARBA" id="ARBA00022771"/>
    </source>
</evidence>
<comment type="caution">
    <text evidence="9">The sequence shown here is derived from an EMBL/GenBank/DDBJ whole genome shotgun (WGS) entry which is preliminary data.</text>
</comment>
<evidence type="ECO:0000259" key="6">
    <source>
        <dbReference type="PROSITE" id="PS50089"/>
    </source>
</evidence>
<feature type="domain" description="ZZ-type" evidence="7">
    <location>
        <begin position="282"/>
        <end position="333"/>
    </location>
</feature>
<sequence length="989" mass="110605">METLTSDPRPASPAYQILPRPRRQEVTWEGRGKERQPVCEASVRQQGCTYALVMFRKTLWRHTVSDVVHLHQDRALNTTIFILKEYGPTGFLLKEEGESKKFKVCLGNPHTCTCLTYVKERDLCKHICWVLMRKFRLPRDHEYCLQLGLVDRQISEMVQDLHSAQTPCTEDPLTPILTPILTEEDGYVKQKEVEAEDVCPICQEDLMGKRLPVSYCRYGCGNNVHISCMKVWADHQARTDPDIMVKCPLCREAFQPMRTLLDQLKNSANLLTTAERERQDRHLGIICNGCKANPVTGKCFKCVVCSYYHLCETCFTGHCHPQHPFAFRAKRSQRWVSLRYSARQKSDEAQDWNPETTEDQDSVVQSETVPEHIVRSLLPVEVRQGSKLLKPGQQCRLCLRSFLLGQHVKHLPCQHKFHAGCVDAWLLESNSCPLDRYVVYNPLTWQRSGKPPASKPGPNPTRGPQKATDQLFIPGTGLHPGPCGNTASPAALQKDPAANGTHAETEGGDGSDCTPHPQEPAVNATPKDANLAPQREPRQALQREPRQAPQKERRASEPWSREPWKEMAGAGAGCFARTQRVRKGVKSAVRPSVCADRTDRTELGLSVRLNGLEMQVHSRDTSLGRTQPQKRPLAPRPAPGPPGETDLVIQPAGVLSGTPPHEEKRSQRWVSLRYSARQKSDEAQDWNPETTEDQDSVVQSETVPEHIVRSLLPVEVRQGSKLLKPGQQCRLCLRSFLLGQHVKHLPCQHKFHAGCVDAWLLESNSCPLDRYVVYNPLTWQRSGKPPASKPGPNPTRGPQKATDQLFIPGTGLHPGPCGNTASPAALQKDPAANGTHAETEGGDGSDCTPIRRSRPLTRPRKTPTWPRREPRQALQREPRQAPQKERRASEPWSRETWKEMAGAGAGCFARTQRVRKGVKSAVRPSVCADRTDRTELGLSVRLNGLEMQVHSRDTSLGRTQPQKRPLAPGQPQDPPGRQTSSSSQQGSCQ</sequence>
<evidence type="ECO:0000259" key="7">
    <source>
        <dbReference type="PROSITE" id="PS50135"/>
    </source>
</evidence>
<feature type="domain" description="RING-type" evidence="6">
    <location>
        <begin position="395"/>
        <end position="436"/>
    </location>
</feature>
<dbReference type="PANTHER" id="PTHR21540">
    <property type="entry name" value="RING FINGER AND SWIM DOMAIN-CONTAINING PROTEIN 2"/>
    <property type="match status" value="1"/>
</dbReference>
<evidence type="ECO:0008006" key="11">
    <source>
        <dbReference type="Google" id="ProtNLM"/>
    </source>
</evidence>
<dbReference type="GO" id="GO:0008270">
    <property type="term" value="F:zinc ion binding"/>
    <property type="evidence" value="ECO:0007669"/>
    <property type="project" value="UniProtKB-KW"/>
</dbReference>
<reference evidence="9" key="1">
    <citation type="journal article" date="2023" name="Science">
        <title>Genome structures resolve the early diversification of teleost fishes.</title>
        <authorList>
            <person name="Parey E."/>
            <person name="Louis A."/>
            <person name="Montfort J."/>
            <person name="Bouchez O."/>
            <person name="Roques C."/>
            <person name="Iampietro C."/>
            <person name="Lluch J."/>
            <person name="Castinel A."/>
            <person name="Donnadieu C."/>
            <person name="Desvignes T."/>
            <person name="Floi Bucao C."/>
            <person name="Jouanno E."/>
            <person name="Wen M."/>
            <person name="Mejri S."/>
            <person name="Dirks R."/>
            <person name="Jansen H."/>
            <person name="Henkel C."/>
            <person name="Chen W.J."/>
            <person name="Zahm M."/>
            <person name="Cabau C."/>
            <person name="Klopp C."/>
            <person name="Thompson A.W."/>
            <person name="Robinson-Rechavi M."/>
            <person name="Braasch I."/>
            <person name="Lecointre G."/>
            <person name="Bobe J."/>
            <person name="Postlethwait J.H."/>
            <person name="Berthelot C."/>
            <person name="Roest Crollius H."/>
            <person name="Guiguen Y."/>
        </authorList>
    </citation>
    <scope>NUCLEOTIDE SEQUENCE</scope>
    <source>
        <strain evidence="9">Concon-B</strain>
    </source>
</reference>
<feature type="domain" description="RING-type" evidence="6">
    <location>
        <begin position="199"/>
        <end position="251"/>
    </location>
</feature>
<dbReference type="PROSITE" id="PS50089">
    <property type="entry name" value="ZF_RING_2"/>
    <property type="match status" value="3"/>
</dbReference>
<keyword evidence="10" id="KW-1185">Reference proteome</keyword>
<feature type="domain" description="RING-type" evidence="6">
    <location>
        <begin position="729"/>
        <end position="770"/>
    </location>
</feature>
<dbReference type="AlphaFoldDB" id="A0A9Q1D1C8"/>
<feature type="domain" description="SWIM-type" evidence="8">
    <location>
        <begin position="102"/>
        <end position="135"/>
    </location>
</feature>
<dbReference type="Gene3D" id="3.30.60.90">
    <property type="match status" value="1"/>
</dbReference>
<name>A0A9Q1D1C8_CONCO</name>
<keyword evidence="3" id="KW-0862">Zinc</keyword>
<dbReference type="SMART" id="SM00184">
    <property type="entry name" value="RING"/>
    <property type="match status" value="3"/>
</dbReference>
<dbReference type="SUPFAM" id="SSF57850">
    <property type="entry name" value="RING/U-box"/>
    <property type="match status" value="4"/>
</dbReference>
<dbReference type="InterPro" id="IPR007527">
    <property type="entry name" value="Znf_SWIM"/>
</dbReference>
<protein>
    <recommendedName>
        <fullName evidence="11">E3 ubiquitin-protein ligase ZSWIM2</fullName>
    </recommendedName>
</protein>
<organism evidence="9 10">
    <name type="scientific">Conger conger</name>
    <name type="common">Conger eel</name>
    <name type="synonym">Muraena conger</name>
    <dbReference type="NCBI Taxonomy" id="82655"/>
    <lineage>
        <taxon>Eukaryota</taxon>
        <taxon>Metazoa</taxon>
        <taxon>Chordata</taxon>
        <taxon>Craniata</taxon>
        <taxon>Vertebrata</taxon>
        <taxon>Euteleostomi</taxon>
        <taxon>Actinopterygii</taxon>
        <taxon>Neopterygii</taxon>
        <taxon>Teleostei</taxon>
        <taxon>Anguilliformes</taxon>
        <taxon>Congridae</taxon>
        <taxon>Conger</taxon>
    </lineage>
</organism>
<feature type="compositionally biased region" description="Basic and acidic residues" evidence="5">
    <location>
        <begin position="866"/>
        <end position="898"/>
    </location>
</feature>
<dbReference type="Pfam" id="PF00569">
    <property type="entry name" value="ZZ"/>
    <property type="match status" value="1"/>
</dbReference>
<dbReference type="EMBL" id="JAFJMO010000015">
    <property type="protein sequence ID" value="KAJ8255866.1"/>
    <property type="molecule type" value="Genomic_DNA"/>
</dbReference>
<feature type="region of interest" description="Disordered" evidence="5">
    <location>
        <begin position="779"/>
        <end position="907"/>
    </location>
</feature>
<feature type="region of interest" description="Disordered" evidence="5">
    <location>
        <begin position="445"/>
        <end position="565"/>
    </location>
</feature>
<dbReference type="InterPro" id="IPR001841">
    <property type="entry name" value="Znf_RING"/>
</dbReference>
<keyword evidence="1" id="KW-0479">Metal-binding</keyword>
<dbReference type="Gene3D" id="3.30.40.10">
    <property type="entry name" value="Zinc/RING finger domain, C3HC4 (zinc finger)"/>
    <property type="match status" value="3"/>
</dbReference>
<dbReference type="Pfam" id="PF13639">
    <property type="entry name" value="zf-RING_2"/>
    <property type="match status" value="2"/>
</dbReference>
<evidence type="ECO:0000259" key="8">
    <source>
        <dbReference type="PROSITE" id="PS50966"/>
    </source>
</evidence>